<evidence type="ECO:0000256" key="1">
    <source>
        <dbReference type="SAM" id="Coils"/>
    </source>
</evidence>
<dbReference type="AlphaFoldDB" id="X1MU91"/>
<comment type="caution">
    <text evidence="2">The sequence shown here is derived from an EMBL/GenBank/DDBJ whole genome shotgun (WGS) entry which is preliminary data.</text>
</comment>
<accession>X1MU91</accession>
<protein>
    <submittedName>
        <fullName evidence="2">Uncharacterized protein</fullName>
    </submittedName>
</protein>
<dbReference type="EMBL" id="BARV01024585">
    <property type="protein sequence ID" value="GAI34853.1"/>
    <property type="molecule type" value="Genomic_DNA"/>
</dbReference>
<organism evidence="2">
    <name type="scientific">marine sediment metagenome</name>
    <dbReference type="NCBI Taxonomy" id="412755"/>
    <lineage>
        <taxon>unclassified sequences</taxon>
        <taxon>metagenomes</taxon>
        <taxon>ecological metagenomes</taxon>
    </lineage>
</organism>
<reference evidence="2" key="1">
    <citation type="journal article" date="2014" name="Front. Microbiol.">
        <title>High frequency of phylogenetically diverse reductive dehalogenase-homologous genes in deep subseafloor sedimentary metagenomes.</title>
        <authorList>
            <person name="Kawai M."/>
            <person name="Futagami T."/>
            <person name="Toyoda A."/>
            <person name="Takaki Y."/>
            <person name="Nishi S."/>
            <person name="Hori S."/>
            <person name="Arai W."/>
            <person name="Tsubouchi T."/>
            <person name="Morono Y."/>
            <person name="Uchiyama I."/>
            <person name="Ito T."/>
            <person name="Fujiyama A."/>
            <person name="Inagaki F."/>
            <person name="Takami H."/>
        </authorList>
    </citation>
    <scope>NUCLEOTIDE SEQUENCE</scope>
    <source>
        <strain evidence="2">Expedition CK06-06</strain>
    </source>
</reference>
<feature type="coiled-coil region" evidence="1">
    <location>
        <begin position="57"/>
        <end position="151"/>
    </location>
</feature>
<sequence length="266" mass="30693">RVSDITEEAKKANEAKEAHQKEWNAIWEPLAVDPGTPREMKQWLLRVDKLLANVRSANTASGEASELAEDCKELKETISLQISKFDDSIDLQEMGLEAMINLCEQRVEQEEAALQRKRQLEHSLGEKEIRLKRTREELKSIENDQSTWIQEWGQAIDGLGLKPDVHPEHATETFDQLVAYFEKFDKSEELRKRIFGMDQVAEEFEKRVFEFADGIGFKRDGQEANTIAAQLNRDLNEVREARASLKKIETQEKEITEEIEDAHITI</sequence>
<keyword evidence="1" id="KW-0175">Coiled coil</keyword>
<feature type="non-terminal residue" evidence="2">
    <location>
        <position position="1"/>
    </location>
</feature>
<feature type="non-terminal residue" evidence="2">
    <location>
        <position position="266"/>
    </location>
</feature>
<feature type="coiled-coil region" evidence="1">
    <location>
        <begin position="228"/>
        <end position="265"/>
    </location>
</feature>
<evidence type="ECO:0000313" key="2">
    <source>
        <dbReference type="EMBL" id="GAI34853.1"/>
    </source>
</evidence>
<proteinExistence type="predicted"/>
<gene>
    <name evidence="2" type="ORF">S06H3_40103</name>
</gene>
<name>X1MU91_9ZZZZ</name>